<evidence type="ECO:0000256" key="1">
    <source>
        <dbReference type="SAM" id="Phobius"/>
    </source>
</evidence>
<accession>E9GLT3</accession>
<keyword evidence="1" id="KW-0812">Transmembrane</keyword>
<name>E9GLT3_DAPPU</name>
<evidence type="ECO:0000313" key="3">
    <source>
        <dbReference type="Proteomes" id="UP000000305"/>
    </source>
</evidence>
<dbReference type="InParanoid" id="E9GLT3"/>
<protein>
    <submittedName>
        <fullName evidence="2">Uncharacterized protein</fullName>
    </submittedName>
</protein>
<keyword evidence="1" id="KW-0472">Membrane</keyword>
<dbReference type="Proteomes" id="UP000000305">
    <property type="component" value="Unassembled WGS sequence"/>
</dbReference>
<dbReference type="KEGG" id="dpx:DAPPUDRAFT_304446"/>
<evidence type="ECO:0000313" key="2">
    <source>
        <dbReference type="EMBL" id="EFX79560.1"/>
    </source>
</evidence>
<keyword evidence="3" id="KW-1185">Reference proteome</keyword>
<organism evidence="2 3">
    <name type="scientific">Daphnia pulex</name>
    <name type="common">Water flea</name>
    <dbReference type="NCBI Taxonomy" id="6669"/>
    <lineage>
        <taxon>Eukaryota</taxon>
        <taxon>Metazoa</taxon>
        <taxon>Ecdysozoa</taxon>
        <taxon>Arthropoda</taxon>
        <taxon>Crustacea</taxon>
        <taxon>Branchiopoda</taxon>
        <taxon>Diplostraca</taxon>
        <taxon>Cladocera</taxon>
        <taxon>Anomopoda</taxon>
        <taxon>Daphniidae</taxon>
        <taxon>Daphnia</taxon>
    </lineage>
</organism>
<reference evidence="2 3" key="1">
    <citation type="journal article" date="2011" name="Science">
        <title>The ecoresponsive genome of Daphnia pulex.</title>
        <authorList>
            <person name="Colbourne J.K."/>
            <person name="Pfrender M.E."/>
            <person name="Gilbert D."/>
            <person name="Thomas W.K."/>
            <person name="Tucker A."/>
            <person name="Oakley T.H."/>
            <person name="Tokishita S."/>
            <person name="Aerts A."/>
            <person name="Arnold G.J."/>
            <person name="Basu M.K."/>
            <person name="Bauer D.J."/>
            <person name="Caceres C.E."/>
            <person name="Carmel L."/>
            <person name="Casola C."/>
            <person name="Choi J.H."/>
            <person name="Detter J.C."/>
            <person name="Dong Q."/>
            <person name="Dusheyko S."/>
            <person name="Eads B.D."/>
            <person name="Frohlich T."/>
            <person name="Geiler-Samerotte K.A."/>
            <person name="Gerlach D."/>
            <person name="Hatcher P."/>
            <person name="Jogdeo S."/>
            <person name="Krijgsveld J."/>
            <person name="Kriventseva E.V."/>
            <person name="Kultz D."/>
            <person name="Laforsch C."/>
            <person name="Lindquist E."/>
            <person name="Lopez J."/>
            <person name="Manak J.R."/>
            <person name="Muller J."/>
            <person name="Pangilinan J."/>
            <person name="Patwardhan R.P."/>
            <person name="Pitluck S."/>
            <person name="Pritham E.J."/>
            <person name="Rechtsteiner A."/>
            <person name="Rho M."/>
            <person name="Rogozin I.B."/>
            <person name="Sakarya O."/>
            <person name="Salamov A."/>
            <person name="Schaack S."/>
            <person name="Shapiro H."/>
            <person name="Shiga Y."/>
            <person name="Skalitzky C."/>
            <person name="Smith Z."/>
            <person name="Souvorov A."/>
            <person name="Sung W."/>
            <person name="Tang Z."/>
            <person name="Tsuchiya D."/>
            <person name="Tu H."/>
            <person name="Vos H."/>
            <person name="Wang M."/>
            <person name="Wolf Y.I."/>
            <person name="Yamagata H."/>
            <person name="Yamada T."/>
            <person name="Ye Y."/>
            <person name="Shaw J.R."/>
            <person name="Andrews J."/>
            <person name="Crease T.J."/>
            <person name="Tang H."/>
            <person name="Lucas S.M."/>
            <person name="Robertson H.M."/>
            <person name="Bork P."/>
            <person name="Koonin E.V."/>
            <person name="Zdobnov E.M."/>
            <person name="Grigoriev I.V."/>
            <person name="Lynch M."/>
            <person name="Boore J.L."/>
        </authorList>
    </citation>
    <scope>NUCLEOTIDE SEQUENCE [LARGE SCALE GENOMIC DNA]</scope>
</reference>
<dbReference type="HOGENOM" id="CLU_3108496_0_0_1"/>
<keyword evidence="1" id="KW-1133">Transmembrane helix</keyword>
<gene>
    <name evidence="2" type="ORF">DAPPUDRAFT_304446</name>
</gene>
<feature type="transmembrane region" description="Helical" evidence="1">
    <location>
        <begin position="6"/>
        <end position="29"/>
    </location>
</feature>
<proteinExistence type="predicted"/>
<sequence>MFGCSLLIVLLGYLYTPLLFPALSSYYLIRGYKTPNQLSSGLIVFSEELLQ</sequence>
<dbReference type="EMBL" id="GL732551">
    <property type="protein sequence ID" value="EFX79560.1"/>
    <property type="molecule type" value="Genomic_DNA"/>
</dbReference>
<dbReference type="AlphaFoldDB" id="E9GLT3"/>